<evidence type="ECO:0000256" key="1">
    <source>
        <dbReference type="SAM" id="Phobius"/>
    </source>
</evidence>
<evidence type="ECO:0008006" key="4">
    <source>
        <dbReference type="Google" id="ProtNLM"/>
    </source>
</evidence>
<dbReference type="Pfam" id="PF17957">
    <property type="entry name" value="Big_7"/>
    <property type="match status" value="1"/>
</dbReference>
<evidence type="ECO:0000313" key="3">
    <source>
        <dbReference type="Proteomes" id="UP000699691"/>
    </source>
</evidence>
<keyword evidence="1" id="KW-1133">Transmembrane helix</keyword>
<evidence type="ECO:0000313" key="2">
    <source>
        <dbReference type="EMBL" id="MCA9397735.1"/>
    </source>
</evidence>
<dbReference type="Gene3D" id="2.60.40.10">
    <property type="entry name" value="Immunoglobulins"/>
    <property type="match status" value="1"/>
</dbReference>
<dbReference type="InterPro" id="IPR013783">
    <property type="entry name" value="Ig-like_fold"/>
</dbReference>
<protein>
    <recommendedName>
        <fullName evidence="4">Dockerin domain-containing protein</fullName>
    </recommendedName>
</protein>
<organism evidence="2 3">
    <name type="scientific">candidate division WWE3 bacterium</name>
    <dbReference type="NCBI Taxonomy" id="2053526"/>
    <lineage>
        <taxon>Bacteria</taxon>
        <taxon>Katanobacteria</taxon>
    </lineage>
</organism>
<gene>
    <name evidence="2" type="ORF">KC573_02800</name>
</gene>
<name>A0A955RXD8_UNCKA</name>
<dbReference type="EMBL" id="JAGQKY010000121">
    <property type="protein sequence ID" value="MCA9397735.1"/>
    <property type="molecule type" value="Genomic_DNA"/>
</dbReference>
<feature type="transmembrane region" description="Helical" evidence="1">
    <location>
        <begin position="21"/>
        <end position="41"/>
    </location>
</feature>
<accession>A0A955RXD8</accession>
<keyword evidence="1" id="KW-0472">Membrane</keyword>
<reference evidence="2" key="1">
    <citation type="submission" date="2020-04" db="EMBL/GenBank/DDBJ databases">
        <authorList>
            <person name="Zhang T."/>
        </authorList>
    </citation>
    <scope>NUCLEOTIDE SEQUENCE</scope>
    <source>
        <strain evidence="2">HKST-UBA02</strain>
    </source>
</reference>
<dbReference type="AlphaFoldDB" id="A0A955RXD8"/>
<sequence length="616" mass="67769">MSKKSSHKKKSKMSPNKKFNLKVAFVGILLIAISGAAYLMFSSAATVSDCGSTTVQNYDYDVPFGNAVWNQKVCGLPKHPKSDDYASRFYNWSGARRTEPLEGEIVVDNFFRMSMHYEDPAGTYSQPIYYASDANGKTKKVLTSPNSPSNLDGVKSIYSTDWDRKKSNPDTPIPWSSSWSAGNNADAQMIILDEENGRIYEISGYTPLCLDPNRICVGTANIGRDEITGEIIDYRTYEGPLKRRGVGLSWLAGLVTAEEVAAGEIRHALSVAIPNTARGPECAENQLLPNTAEGKDCGIAVAPATKFEYKTQENHWSSKSPYDVIYTDNSHLIPEGMRFALDLTDQEIEDWINSNSRLTDNPRLTETARIFARAFRDYGFFIGDTSFNANIQNTGALNPDEADLWKSLGFDDSSKAKNFLWGLIEKEDIYVVDPPTVTCEDNNQSQYYCLWTQASYDGYTPPPDTQMPTVSITSPVDNSTVKGTITVSANASDNVAVSKVEFYVDSQLKATSTSSPYSFSLDTTKLTDGSHTIEAKAYDSSGNVRNVAVTVTVDNTIPQPQVVCDFDGDEIVGLADLARLILEYNNNVSPYNNGDCDGNGYVNLADLAILILNYDS</sequence>
<dbReference type="Proteomes" id="UP000699691">
    <property type="component" value="Unassembled WGS sequence"/>
</dbReference>
<comment type="caution">
    <text evidence="2">The sequence shown here is derived from an EMBL/GenBank/DDBJ whole genome shotgun (WGS) entry which is preliminary data.</text>
</comment>
<reference evidence="2" key="2">
    <citation type="journal article" date="2021" name="Microbiome">
        <title>Successional dynamics and alternative stable states in a saline activated sludge microbial community over 9 years.</title>
        <authorList>
            <person name="Wang Y."/>
            <person name="Ye J."/>
            <person name="Ju F."/>
            <person name="Liu L."/>
            <person name="Boyd J.A."/>
            <person name="Deng Y."/>
            <person name="Parks D.H."/>
            <person name="Jiang X."/>
            <person name="Yin X."/>
            <person name="Woodcroft B.J."/>
            <person name="Tyson G.W."/>
            <person name="Hugenholtz P."/>
            <person name="Polz M.F."/>
            <person name="Zhang T."/>
        </authorList>
    </citation>
    <scope>NUCLEOTIDE SEQUENCE</scope>
    <source>
        <strain evidence="2">HKST-UBA02</strain>
    </source>
</reference>
<keyword evidence="1" id="KW-0812">Transmembrane</keyword>
<proteinExistence type="predicted"/>